<dbReference type="AlphaFoldDB" id="A0A2Z4J726"/>
<sequence length="262" mass="29004">MLTLVRARHKAGKAGEPLPTAFPALEKAGVHIRRGQLTLIAAGSGTGKSAFATTIAVRAEVPTLYFSADSDAFTQYTRLGAMLTDSPVWAVEKDMDNGRSVHYDTQINNLDFMRWDFEAQPALDNIDLDIRAFGYMYGCWPHLIIIDNIKNVWTESENENNRYSEIIDYLHELARKTGAAVIALHHLTGEYDDGIKPAPMSALLGKVSKIPAMILTLHKEGNADFENLKLNVSIVKNRGGKADPSGQWFISLPANLEYMRIG</sequence>
<dbReference type="Pfam" id="PF03796">
    <property type="entry name" value="DnaB_C"/>
    <property type="match status" value="1"/>
</dbReference>
<accession>A0A2Z4J726</accession>
<evidence type="ECO:0000313" key="2">
    <source>
        <dbReference type="EMBL" id="AWW40770.1"/>
    </source>
</evidence>
<evidence type="ECO:0000259" key="1">
    <source>
        <dbReference type="Pfam" id="PF03796"/>
    </source>
</evidence>
<dbReference type="KEGG" id="scad:DN051_32240"/>
<dbReference type="EMBL" id="CP030073">
    <property type="protein sequence ID" value="AWW40770.1"/>
    <property type="molecule type" value="Genomic_DNA"/>
</dbReference>
<keyword evidence="3" id="KW-1185">Reference proteome</keyword>
<dbReference type="GO" id="GO:0003678">
    <property type="term" value="F:DNA helicase activity"/>
    <property type="evidence" value="ECO:0007669"/>
    <property type="project" value="InterPro"/>
</dbReference>
<dbReference type="InterPro" id="IPR027417">
    <property type="entry name" value="P-loop_NTPase"/>
</dbReference>
<dbReference type="Proteomes" id="UP000249616">
    <property type="component" value="Chromosome"/>
</dbReference>
<evidence type="ECO:0000313" key="3">
    <source>
        <dbReference type="Proteomes" id="UP000249616"/>
    </source>
</evidence>
<dbReference type="GO" id="GO:0005524">
    <property type="term" value="F:ATP binding"/>
    <property type="evidence" value="ECO:0007669"/>
    <property type="project" value="InterPro"/>
</dbReference>
<organism evidence="2 3">
    <name type="scientific">Streptomyces cadmiisoli</name>
    <dbReference type="NCBI Taxonomy" id="2184053"/>
    <lineage>
        <taxon>Bacteria</taxon>
        <taxon>Bacillati</taxon>
        <taxon>Actinomycetota</taxon>
        <taxon>Actinomycetes</taxon>
        <taxon>Kitasatosporales</taxon>
        <taxon>Streptomycetaceae</taxon>
        <taxon>Streptomyces</taxon>
        <taxon>Streptomyces aurantiacus group</taxon>
    </lineage>
</organism>
<proteinExistence type="predicted"/>
<protein>
    <recommendedName>
        <fullName evidence="1">SF4 helicase domain-containing protein</fullName>
    </recommendedName>
</protein>
<name>A0A2Z4J726_9ACTN</name>
<gene>
    <name evidence="2" type="ORF">DN051_32240</name>
</gene>
<dbReference type="Gene3D" id="3.40.50.300">
    <property type="entry name" value="P-loop containing nucleotide triphosphate hydrolases"/>
    <property type="match status" value="1"/>
</dbReference>
<dbReference type="SUPFAM" id="SSF52540">
    <property type="entry name" value="P-loop containing nucleoside triphosphate hydrolases"/>
    <property type="match status" value="1"/>
</dbReference>
<dbReference type="InterPro" id="IPR007694">
    <property type="entry name" value="DNA_helicase_DnaB-like_C"/>
</dbReference>
<dbReference type="RefSeq" id="WP_112440176.1">
    <property type="nucleotide sequence ID" value="NZ_CP030073.1"/>
</dbReference>
<reference evidence="2 3" key="1">
    <citation type="journal article" date="2019" name="Int. J. Syst. Evol. Microbiol.">
        <title>Streptomyces cadmiisoli sp. nov., a novel actinomycete isolated from cadmium-contaminated soil.</title>
        <authorList>
            <person name="Li K."/>
            <person name="Tang X."/>
            <person name="Zhao J."/>
            <person name="Guo Y."/>
            <person name="Tang Y."/>
            <person name="Gao J."/>
        </authorList>
    </citation>
    <scope>NUCLEOTIDE SEQUENCE [LARGE SCALE GENOMIC DNA]</scope>
    <source>
        <strain evidence="2 3">ZFG47</strain>
    </source>
</reference>
<feature type="domain" description="SF4 helicase" evidence="1">
    <location>
        <begin position="18"/>
        <end position="242"/>
    </location>
</feature>
<dbReference type="GO" id="GO:0006260">
    <property type="term" value="P:DNA replication"/>
    <property type="evidence" value="ECO:0007669"/>
    <property type="project" value="InterPro"/>
</dbReference>